<dbReference type="PROSITE" id="PS51257">
    <property type="entry name" value="PROKAR_LIPOPROTEIN"/>
    <property type="match status" value="1"/>
</dbReference>
<evidence type="ECO:0000256" key="4">
    <source>
        <dbReference type="ARBA" id="ARBA00022729"/>
    </source>
</evidence>
<dbReference type="PANTHER" id="PTHR30532:SF29">
    <property type="entry name" value="FE(3+) DICITRATE-BINDING PERIPLASMIC PROTEIN"/>
    <property type="match status" value="1"/>
</dbReference>
<keyword evidence="3" id="KW-0813">Transport</keyword>
<name>A0ABW2NQR7_9BACL</name>
<dbReference type="InterPro" id="IPR002491">
    <property type="entry name" value="ABC_transptr_periplasmic_BD"/>
</dbReference>
<feature type="coiled-coil region" evidence="5">
    <location>
        <begin position="164"/>
        <end position="191"/>
    </location>
</feature>
<dbReference type="EMBL" id="JBHTCP010000047">
    <property type="protein sequence ID" value="MFC7372790.1"/>
    <property type="molecule type" value="Genomic_DNA"/>
</dbReference>
<comment type="similarity">
    <text evidence="2">Belongs to the bacterial solute-binding protein 8 family.</text>
</comment>
<proteinExistence type="inferred from homology"/>
<evidence type="ECO:0000256" key="6">
    <source>
        <dbReference type="SAM" id="MobiDB-lite"/>
    </source>
</evidence>
<feature type="region of interest" description="Disordered" evidence="6">
    <location>
        <begin position="23"/>
        <end position="45"/>
    </location>
</feature>
<dbReference type="Gene3D" id="3.40.50.1980">
    <property type="entry name" value="Nitrogenase molybdenum iron protein domain"/>
    <property type="match status" value="2"/>
</dbReference>
<dbReference type="RefSeq" id="WP_379750356.1">
    <property type="nucleotide sequence ID" value="NZ_JBHTCP010000047.1"/>
</dbReference>
<feature type="domain" description="Fe/B12 periplasmic-binding" evidence="8">
    <location>
        <begin position="63"/>
        <end position="318"/>
    </location>
</feature>
<organism evidence="9 10">
    <name type="scientific">Fictibacillus iocasae</name>
    <dbReference type="NCBI Taxonomy" id="2715437"/>
    <lineage>
        <taxon>Bacteria</taxon>
        <taxon>Bacillati</taxon>
        <taxon>Bacillota</taxon>
        <taxon>Bacilli</taxon>
        <taxon>Bacillales</taxon>
        <taxon>Fictibacillaceae</taxon>
        <taxon>Fictibacillus</taxon>
    </lineage>
</organism>
<feature type="compositionally biased region" description="Basic and acidic residues" evidence="6">
    <location>
        <begin position="25"/>
        <end position="44"/>
    </location>
</feature>
<keyword evidence="10" id="KW-1185">Reference proteome</keyword>
<evidence type="ECO:0000313" key="10">
    <source>
        <dbReference type="Proteomes" id="UP001596549"/>
    </source>
</evidence>
<dbReference type="Pfam" id="PF01497">
    <property type="entry name" value="Peripla_BP_2"/>
    <property type="match status" value="1"/>
</dbReference>
<dbReference type="PROSITE" id="PS50983">
    <property type="entry name" value="FE_B12_PBP"/>
    <property type="match status" value="1"/>
</dbReference>
<gene>
    <name evidence="9" type="ORF">ACFQPF_14070</name>
</gene>
<dbReference type="CDD" id="cd01146">
    <property type="entry name" value="FhuD"/>
    <property type="match status" value="1"/>
</dbReference>
<evidence type="ECO:0000256" key="2">
    <source>
        <dbReference type="ARBA" id="ARBA00008814"/>
    </source>
</evidence>
<comment type="caution">
    <text evidence="9">The sequence shown here is derived from an EMBL/GenBank/DDBJ whole genome shotgun (WGS) entry which is preliminary data.</text>
</comment>
<evidence type="ECO:0000313" key="9">
    <source>
        <dbReference type="EMBL" id="MFC7372790.1"/>
    </source>
</evidence>
<comment type="subcellular location">
    <subcellularLocation>
        <location evidence="1">Cell envelope</location>
    </subcellularLocation>
</comment>
<evidence type="ECO:0000256" key="7">
    <source>
        <dbReference type="SAM" id="SignalP"/>
    </source>
</evidence>
<dbReference type="Proteomes" id="UP001596549">
    <property type="component" value="Unassembled WGS sequence"/>
</dbReference>
<feature type="chain" id="PRO_5045928936" evidence="7">
    <location>
        <begin position="20"/>
        <end position="320"/>
    </location>
</feature>
<accession>A0ABW2NQR7</accession>
<dbReference type="PANTHER" id="PTHR30532">
    <property type="entry name" value="IRON III DICITRATE-BINDING PERIPLASMIC PROTEIN"/>
    <property type="match status" value="1"/>
</dbReference>
<keyword evidence="5" id="KW-0175">Coiled coil</keyword>
<evidence type="ECO:0000256" key="3">
    <source>
        <dbReference type="ARBA" id="ARBA00022448"/>
    </source>
</evidence>
<dbReference type="InterPro" id="IPR051313">
    <property type="entry name" value="Bact_iron-sidero_bind"/>
</dbReference>
<feature type="signal peptide" evidence="7">
    <location>
        <begin position="1"/>
        <end position="19"/>
    </location>
</feature>
<dbReference type="SUPFAM" id="SSF53807">
    <property type="entry name" value="Helical backbone' metal receptor"/>
    <property type="match status" value="1"/>
</dbReference>
<evidence type="ECO:0000256" key="1">
    <source>
        <dbReference type="ARBA" id="ARBA00004196"/>
    </source>
</evidence>
<evidence type="ECO:0000256" key="5">
    <source>
        <dbReference type="SAM" id="Coils"/>
    </source>
</evidence>
<evidence type="ECO:0000259" key="8">
    <source>
        <dbReference type="PROSITE" id="PS50983"/>
    </source>
</evidence>
<reference evidence="10" key="1">
    <citation type="journal article" date="2019" name="Int. J. Syst. Evol. Microbiol.">
        <title>The Global Catalogue of Microorganisms (GCM) 10K type strain sequencing project: providing services to taxonomists for standard genome sequencing and annotation.</title>
        <authorList>
            <consortium name="The Broad Institute Genomics Platform"/>
            <consortium name="The Broad Institute Genome Sequencing Center for Infectious Disease"/>
            <person name="Wu L."/>
            <person name="Ma J."/>
        </authorList>
    </citation>
    <scope>NUCLEOTIDE SEQUENCE [LARGE SCALE GENOMIC DNA]</scope>
    <source>
        <strain evidence="10">NBRC 106396</strain>
    </source>
</reference>
<protein>
    <submittedName>
        <fullName evidence="9">ABC transporter substrate-binding protein</fullName>
    </submittedName>
</protein>
<sequence length="320" mass="34713">MLKKKVLSLSVLSLALAGALTGCGTKEESKKEEHAAHKEEKKAESVTIKHAWGETKFDKAPQKIVTLDFSFIDTLTALEVKPAGNAGVGETKVPEYLASEVGEVTDVGERKSPNLEVLSSVKPDLIIASADRHSMIQNELKGIAPVIALDDNSYDEVMSNVDTIAKVLGKEKDAEAAKEALQKKIDDTKAKVKGEPSVLVVGSFEDEFSVWIKDSFIGSLMTNVGAKYAFEGEKESTEGKAEIATITMERLAEINPDYIFLYGEDTAKFKNNPLYGSLKAVKDKHVVEVDRNLWSRGRGPVAAEKVLDEAGAVLTGEKTE</sequence>
<keyword evidence="4 7" id="KW-0732">Signal</keyword>